<dbReference type="Proteomes" id="UP000221080">
    <property type="component" value="Chromosome 9"/>
</dbReference>
<dbReference type="SUPFAM" id="SSF47473">
    <property type="entry name" value="EF-hand"/>
    <property type="match status" value="1"/>
</dbReference>
<dbReference type="Gene3D" id="1.10.238.10">
    <property type="entry name" value="EF-hand"/>
    <property type="match status" value="3"/>
</dbReference>
<evidence type="ECO:0000256" key="8">
    <source>
        <dbReference type="SAM" id="MobiDB-lite"/>
    </source>
</evidence>
<keyword evidence="4" id="KW-0479">Metal-binding</keyword>
<gene>
    <name evidence="11" type="primary">calm1a</name>
</gene>
<dbReference type="AlphaFoldDB" id="A0A2D0RNK3"/>
<dbReference type="PROSITE" id="PS00018">
    <property type="entry name" value="EF_HAND_1"/>
    <property type="match status" value="4"/>
</dbReference>
<evidence type="ECO:0000259" key="9">
    <source>
        <dbReference type="PROSITE" id="PS50222"/>
    </source>
</evidence>
<evidence type="ECO:0000256" key="5">
    <source>
        <dbReference type="ARBA" id="ARBA00022737"/>
    </source>
</evidence>
<dbReference type="InterPro" id="IPR002048">
    <property type="entry name" value="EF_hand_dom"/>
</dbReference>
<feature type="domain" description="EF-hand" evidence="9">
    <location>
        <begin position="167"/>
        <end position="202"/>
    </location>
</feature>
<dbReference type="PANTHER" id="PTHR23050">
    <property type="entry name" value="CALCIUM BINDING PROTEIN"/>
    <property type="match status" value="1"/>
</dbReference>
<evidence type="ECO:0000256" key="3">
    <source>
        <dbReference type="ARBA" id="ARBA00022481"/>
    </source>
</evidence>
<feature type="domain" description="EF-hand" evidence="9">
    <location>
        <begin position="276"/>
        <end position="308"/>
    </location>
</feature>
<comment type="function">
    <text evidence="7">Calmodulin acts as part of a calcium signal transduction pathway by mediating the control of a large number of enzymes, ion channels, aquaporins and other proteins through calcium-binding. Calcium-binding is required for the activation of calmodulin. Among the enzymes to be stimulated by the calmodulin-calcium complex are a number of protein kinases, such as myosin light-chain kinases and calmodulin-dependent protein kinase type II (CaMK2), and phosphatases.</text>
</comment>
<evidence type="ECO:0000256" key="4">
    <source>
        <dbReference type="ARBA" id="ARBA00022723"/>
    </source>
</evidence>
<feature type="domain" description="EF-hand" evidence="9">
    <location>
        <begin position="240"/>
        <end position="275"/>
    </location>
</feature>
<accession>A0A2D0RNK3</accession>
<dbReference type="STRING" id="7998.ENSIPUP00000023838"/>
<evidence type="ECO:0000313" key="11">
    <source>
        <dbReference type="RefSeq" id="XP_017332089.1"/>
    </source>
</evidence>
<organism evidence="10 11">
    <name type="scientific">Ictalurus punctatus</name>
    <name type="common">Channel catfish</name>
    <name type="synonym">Silurus punctatus</name>
    <dbReference type="NCBI Taxonomy" id="7998"/>
    <lineage>
        <taxon>Eukaryota</taxon>
        <taxon>Metazoa</taxon>
        <taxon>Chordata</taxon>
        <taxon>Craniata</taxon>
        <taxon>Vertebrata</taxon>
        <taxon>Euteleostomi</taxon>
        <taxon>Actinopterygii</taxon>
        <taxon>Neopterygii</taxon>
        <taxon>Teleostei</taxon>
        <taxon>Ostariophysi</taxon>
        <taxon>Siluriformes</taxon>
        <taxon>Ictaluridae</taxon>
        <taxon>Ictalurus</taxon>
    </lineage>
</organism>
<evidence type="ECO:0000256" key="2">
    <source>
        <dbReference type="ARBA" id="ARBA00020786"/>
    </source>
</evidence>
<dbReference type="SMART" id="SM00054">
    <property type="entry name" value="EFh"/>
    <property type="match status" value="4"/>
</dbReference>
<comment type="similarity">
    <text evidence="1">Belongs to the calmodulin family.</text>
</comment>
<dbReference type="KEGG" id="ipu:108270185"/>
<feature type="region of interest" description="Disordered" evidence="8">
    <location>
        <begin position="104"/>
        <end position="125"/>
    </location>
</feature>
<keyword evidence="3" id="KW-0488">Methylation</keyword>
<evidence type="ECO:0000256" key="7">
    <source>
        <dbReference type="ARBA" id="ARBA00037485"/>
    </source>
</evidence>
<proteinExistence type="inferred from homology"/>
<keyword evidence="10" id="KW-1185">Reference proteome</keyword>
<dbReference type="InterPro" id="IPR050145">
    <property type="entry name" value="Centrin_CML-like"/>
</dbReference>
<keyword evidence="6" id="KW-0106">Calcium</keyword>
<keyword evidence="5" id="KW-0677">Repeat</keyword>
<dbReference type="OrthoDB" id="8758523at2759"/>
<dbReference type="InterPro" id="IPR011992">
    <property type="entry name" value="EF-hand-dom_pair"/>
</dbReference>
<dbReference type="GeneID" id="108270185"/>
<evidence type="ECO:0000313" key="10">
    <source>
        <dbReference type="Proteomes" id="UP000221080"/>
    </source>
</evidence>
<dbReference type="InterPro" id="IPR018247">
    <property type="entry name" value="EF_Hand_1_Ca_BS"/>
</dbReference>
<dbReference type="CDD" id="cd00051">
    <property type="entry name" value="EFh"/>
    <property type="match status" value="2"/>
</dbReference>
<sequence length="308" mass="34807">MMVPQRVCVAAGQDSVCVSVVLELLEQQQCFYAELMEQQERNITALMKRMVEMSSARLMKELHDLKVGLQRVHADVSLLRRHTALTTHCLDNLRHGLMEESRMVGRKGGGVDKKTSGRMETGGGAGMKTAEMKRLEVWDNEPKAKRLVADLTDIQLQDIKADQLTEEQITEFREAFKLFDKNEDGSISTAELGSVMRSLGQNPTDTELYHIIREVDTDGNGMIDFPEFITMMVRKMKDTGSEDEIHEAFRVFDKDGNGFISGAELRVVMTNLGEKVTDEEVDEMIREADKDGDGQVNYQEFVQMMTAQ</sequence>
<evidence type="ECO:0000256" key="1">
    <source>
        <dbReference type="ARBA" id="ARBA00009763"/>
    </source>
</evidence>
<dbReference type="FunFam" id="1.10.238.10:FF:000527">
    <property type="entry name" value="Calmodulin-3"/>
    <property type="match status" value="1"/>
</dbReference>
<protein>
    <recommendedName>
        <fullName evidence="2">Calmodulin</fullName>
    </recommendedName>
</protein>
<dbReference type="CTD" id="406660"/>
<dbReference type="Pfam" id="PF13499">
    <property type="entry name" value="EF-hand_7"/>
    <property type="match status" value="2"/>
</dbReference>
<reference evidence="10" key="1">
    <citation type="journal article" date="2016" name="Nat. Commun.">
        <title>The channel catfish genome sequence provides insights into the evolution of scale formation in teleosts.</title>
        <authorList>
            <person name="Liu Z."/>
            <person name="Liu S."/>
            <person name="Yao J."/>
            <person name="Bao L."/>
            <person name="Zhang J."/>
            <person name="Li Y."/>
            <person name="Jiang C."/>
            <person name="Sun L."/>
            <person name="Wang R."/>
            <person name="Zhang Y."/>
            <person name="Zhou T."/>
            <person name="Zeng Q."/>
            <person name="Fu Q."/>
            <person name="Gao S."/>
            <person name="Li N."/>
            <person name="Koren S."/>
            <person name="Jiang Y."/>
            <person name="Zimin A."/>
            <person name="Xu P."/>
            <person name="Phillippy A.M."/>
            <person name="Geng X."/>
            <person name="Song L."/>
            <person name="Sun F."/>
            <person name="Li C."/>
            <person name="Wang X."/>
            <person name="Chen A."/>
            <person name="Jin Y."/>
            <person name="Yuan Z."/>
            <person name="Yang Y."/>
            <person name="Tan S."/>
            <person name="Peatman E."/>
            <person name="Lu J."/>
            <person name="Qin Z."/>
            <person name="Dunham R."/>
            <person name="Li Z."/>
            <person name="Sonstegard T."/>
            <person name="Feng J."/>
            <person name="Danzmann R.G."/>
            <person name="Schroeder S."/>
            <person name="Scheffler B."/>
            <person name="Duke M.V."/>
            <person name="Ballard L."/>
            <person name="Kucuktas H."/>
            <person name="Kaltenboeck L."/>
            <person name="Liu H."/>
            <person name="Armbruster J."/>
            <person name="Xie Y."/>
            <person name="Kirby M.L."/>
            <person name="Tian Y."/>
            <person name="Flanagan M.E."/>
            <person name="Mu W."/>
            <person name="Waldbieser G.C."/>
        </authorList>
    </citation>
    <scope>NUCLEOTIDE SEQUENCE [LARGE SCALE GENOMIC DNA]</scope>
    <source>
        <strain evidence="10">SDA103</strain>
    </source>
</reference>
<reference evidence="11" key="2">
    <citation type="submission" date="2025-08" db="UniProtKB">
        <authorList>
            <consortium name="RefSeq"/>
        </authorList>
    </citation>
    <scope>IDENTIFICATION</scope>
    <source>
        <tissue evidence="11">Blood</tissue>
    </source>
</reference>
<name>A0A2D0RNK3_ICTPU</name>
<feature type="compositionally biased region" description="Basic and acidic residues" evidence="8">
    <location>
        <begin position="104"/>
        <end position="117"/>
    </location>
</feature>
<feature type="domain" description="EF-hand" evidence="9">
    <location>
        <begin position="203"/>
        <end position="238"/>
    </location>
</feature>
<dbReference type="PROSITE" id="PS50222">
    <property type="entry name" value="EF_HAND_2"/>
    <property type="match status" value="4"/>
</dbReference>
<dbReference type="RefSeq" id="XP_017332089.1">
    <property type="nucleotide sequence ID" value="XM_017476600.3"/>
</dbReference>
<dbReference type="GO" id="GO:0005509">
    <property type="term" value="F:calcium ion binding"/>
    <property type="evidence" value="ECO:0007669"/>
    <property type="project" value="InterPro"/>
</dbReference>
<evidence type="ECO:0000256" key="6">
    <source>
        <dbReference type="ARBA" id="ARBA00022837"/>
    </source>
</evidence>